<gene>
    <name evidence="3" type="primary">res1</name>
</gene>
<dbReference type="SUPFAM" id="SSF53041">
    <property type="entry name" value="Resolvase-like"/>
    <property type="match status" value="1"/>
</dbReference>
<dbReference type="SUPFAM" id="SSF46689">
    <property type="entry name" value="Homeodomain-like"/>
    <property type="match status" value="1"/>
</dbReference>
<protein>
    <submittedName>
        <fullName evidence="3">Res1</fullName>
    </submittedName>
</protein>
<reference evidence="3" key="1">
    <citation type="journal article" date="2002" name="J. Antimicrob. Chemother.">
        <title>Genetic characterization of the fusidic acid and cadmium resistance determinants of Staphylococcus aureus plasmid pUB101.</title>
        <authorList>
            <person name="O'Brien F.G."/>
            <person name="Price C."/>
            <person name="Grubb W.B."/>
            <person name="Gustafson J.E."/>
        </authorList>
    </citation>
    <scope>NUCLEOTIDE SEQUENCE</scope>
    <source>
        <plasmid evidence="3">pUB101</plasmid>
    </source>
</reference>
<dbReference type="InterPro" id="IPR036388">
    <property type="entry name" value="WH-like_DNA-bd_sf"/>
</dbReference>
<dbReference type="GO" id="GO:0000150">
    <property type="term" value="F:DNA strand exchange activity"/>
    <property type="evidence" value="ECO:0007669"/>
    <property type="project" value="InterPro"/>
</dbReference>
<feature type="domain" description="Resolvase/invertase-type recombinase catalytic" evidence="2">
    <location>
        <begin position="5"/>
        <end position="139"/>
    </location>
</feature>
<proteinExistence type="inferred from homology"/>
<dbReference type="GO" id="GO:0003677">
    <property type="term" value="F:DNA binding"/>
    <property type="evidence" value="ECO:0007669"/>
    <property type="project" value="InterPro"/>
</dbReference>
<evidence type="ECO:0000256" key="1">
    <source>
        <dbReference type="ARBA" id="ARBA00009913"/>
    </source>
</evidence>
<dbReference type="PROSITE" id="PS51736">
    <property type="entry name" value="RECOMBINASES_3"/>
    <property type="match status" value="1"/>
</dbReference>
<dbReference type="Gene3D" id="3.40.50.1390">
    <property type="entry name" value="Resolvase, N-terminal catalytic domain"/>
    <property type="match status" value="1"/>
</dbReference>
<dbReference type="Pfam" id="PF00239">
    <property type="entry name" value="Resolvase"/>
    <property type="match status" value="1"/>
</dbReference>
<dbReference type="AlphaFoldDB" id="Q6UB93"/>
<reference evidence="3" key="2">
    <citation type="submission" date="2003-08" db="EMBL/GenBank/DDBJ databases">
        <title>The complete sequence of the Staphylococcus aureus beta-lactamase-fusidic acid resistance plasmid pUB101.</title>
        <authorList>
            <person name="O'Brien F.G."/>
            <person name="Grubb W.B."/>
            <person name="Gustafson J.E."/>
        </authorList>
    </citation>
    <scope>NUCLEOTIDE SEQUENCE</scope>
    <source>
        <plasmid evidence="3">pUB101</plasmid>
    </source>
</reference>
<dbReference type="InterPro" id="IPR036162">
    <property type="entry name" value="Resolvase-like_N_sf"/>
</dbReference>
<comment type="similarity">
    <text evidence="1">Belongs to the site-specific recombinase resolvase family.</text>
</comment>
<sequence>MYKMRKIGYARVAYPDQNLDTQLTKLLINGCDLVYSEQVNVYYKEQLELEHCLDELKTDDTLVIEKLKVLGFTPKKLIEFFESRILPYDIHLEVLNLGINTNTEEGQSFIEVFKKLSESVNILLKERTTNGLEAAKERGRYGGRPQLSEDKRKYIKQLYASRMYTPNEISKMVGISRTTVYRIVKK</sequence>
<dbReference type="Gene3D" id="1.10.10.10">
    <property type="entry name" value="Winged helix-like DNA-binding domain superfamily/Winged helix DNA-binding domain"/>
    <property type="match status" value="1"/>
</dbReference>
<dbReference type="CDD" id="cd03768">
    <property type="entry name" value="SR_ResInv"/>
    <property type="match status" value="1"/>
</dbReference>
<dbReference type="InterPro" id="IPR009057">
    <property type="entry name" value="Homeodomain-like_sf"/>
</dbReference>
<accession>Q6UB93</accession>
<organism evidence="3">
    <name type="scientific">Staphylococcus aureus</name>
    <dbReference type="NCBI Taxonomy" id="1280"/>
    <lineage>
        <taxon>Bacteria</taxon>
        <taxon>Bacillati</taxon>
        <taxon>Bacillota</taxon>
        <taxon>Bacilli</taxon>
        <taxon>Bacillales</taxon>
        <taxon>Staphylococcaceae</taxon>
        <taxon>Staphylococcus</taxon>
    </lineage>
</organism>
<dbReference type="EMBL" id="AY373761">
    <property type="protein sequence ID" value="AAQ84116.1"/>
    <property type="molecule type" value="Genomic_DNA"/>
</dbReference>
<evidence type="ECO:0000259" key="2">
    <source>
        <dbReference type="PROSITE" id="PS51736"/>
    </source>
</evidence>
<geneLocation type="plasmid" evidence="3">
    <name>pUB101</name>
</geneLocation>
<dbReference type="InterPro" id="IPR006119">
    <property type="entry name" value="Resolv_N"/>
</dbReference>
<dbReference type="Pfam" id="PF13384">
    <property type="entry name" value="HTH_23"/>
    <property type="match status" value="1"/>
</dbReference>
<keyword evidence="3" id="KW-0614">Plasmid</keyword>
<name>Q6UB93_STAAU</name>
<dbReference type="CDD" id="cd00569">
    <property type="entry name" value="HTH_Hin_like"/>
    <property type="match status" value="1"/>
</dbReference>
<dbReference type="SMART" id="SM00857">
    <property type="entry name" value="Resolvase"/>
    <property type="match status" value="1"/>
</dbReference>
<evidence type="ECO:0000313" key="3">
    <source>
        <dbReference type="EMBL" id="AAQ84116.1"/>
    </source>
</evidence>